<dbReference type="InterPro" id="IPR025345">
    <property type="entry name" value="DUF4249"/>
</dbReference>
<sequence length="439" mass="49395">MIHTHSSFQPFIVLLGWFLLVMVPLACVDPENILLRGTNDILVVDGMLTDLAEPQIIKINRSKADPLTGRFGTTPITKATVEVVMDSTVVIACHETVDGSYQLPSDFKGQIGHAYQLRFTLSDGTHYQSTQQVMLAVPPINRIYTRFNPSSLTSTELGGYTAAHDFYLDTQDPANERNYYRWDWKQWEKQDWCRTCQNGVYSINNVIKHYSPGGIRYWSAGDSLFEDCFYPPFEPGQPVIDRPFVYDYQCRTQCWAIFYSYNLNVFADDYTNGKLLAGQKVAQIPYYQHAPCLVEIRQAALDPAAYQYYKQLQDQTQKTGGLTDTPPAALAGNVHNLANNQEGIVGYFTASAVAATRYWLDRKDTTVLPLGATDPSGYSGLVGAELFFAINKRQPKPEPSPPTVPEIQIFENPLHPRPYTAICESKESQTPAKPVGWRD</sequence>
<keyword evidence="2" id="KW-1185">Reference proteome</keyword>
<name>A0A7G5GMX4_9BACT</name>
<dbReference type="EMBL" id="CP059732">
    <property type="protein sequence ID" value="QMW00216.1"/>
    <property type="molecule type" value="Genomic_DNA"/>
</dbReference>
<dbReference type="Proteomes" id="UP000515369">
    <property type="component" value="Chromosome"/>
</dbReference>
<evidence type="ECO:0000313" key="1">
    <source>
        <dbReference type="EMBL" id="QMW00216.1"/>
    </source>
</evidence>
<organism evidence="1 2">
    <name type="scientific">Spirosoma foliorum</name>
    <dbReference type="NCBI Taxonomy" id="2710596"/>
    <lineage>
        <taxon>Bacteria</taxon>
        <taxon>Pseudomonadati</taxon>
        <taxon>Bacteroidota</taxon>
        <taxon>Cytophagia</taxon>
        <taxon>Cytophagales</taxon>
        <taxon>Cytophagaceae</taxon>
        <taxon>Spirosoma</taxon>
    </lineage>
</organism>
<protein>
    <submittedName>
        <fullName evidence="1">DUF4249 domain-containing protein</fullName>
    </submittedName>
</protein>
<proteinExistence type="predicted"/>
<reference evidence="1 2" key="1">
    <citation type="submission" date="2020-07" db="EMBL/GenBank/DDBJ databases">
        <title>Spirosoma foliorum sp. nov., isolated from the leaves on the Nejang mountain Korea, Republic of.</title>
        <authorList>
            <person name="Ho H."/>
            <person name="Lee Y.-J."/>
            <person name="Nurcahyanto D.-A."/>
            <person name="Kim S.-G."/>
        </authorList>
    </citation>
    <scope>NUCLEOTIDE SEQUENCE [LARGE SCALE GENOMIC DNA]</scope>
    <source>
        <strain evidence="1 2">PL0136</strain>
    </source>
</reference>
<accession>A0A7G5GMX4</accession>
<dbReference type="AlphaFoldDB" id="A0A7G5GMX4"/>
<dbReference type="KEGG" id="sfol:H3H32_19525"/>
<dbReference type="RefSeq" id="WP_182457312.1">
    <property type="nucleotide sequence ID" value="NZ_CP059732.1"/>
</dbReference>
<gene>
    <name evidence="1" type="ORF">H3H32_19525</name>
</gene>
<dbReference type="Pfam" id="PF14054">
    <property type="entry name" value="DUF4249"/>
    <property type="match status" value="1"/>
</dbReference>
<evidence type="ECO:0000313" key="2">
    <source>
        <dbReference type="Proteomes" id="UP000515369"/>
    </source>
</evidence>